<evidence type="ECO:0000313" key="2">
    <source>
        <dbReference type="Proteomes" id="UP000694422"/>
    </source>
</evidence>
<accession>A0A8C9QCH7</accession>
<sequence length="58" mass="6386">IDVNGKYIANGKEGMEYLDKSVVHLVWQPHITSNEKFMLVSIFHLDQIGGSSGRPGGD</sequence>
<proteinExistence type="predicted"/>
<name>A0A8C9QCH7_SPEDA</name>
<evidence type="ECO:0000313" key="1">
    <source>
        <dbReference type="Ensembl" id="ENSSDAP00000019507.1"/>
    </source>
</evidence>
<organism evidence="1 2">
    <name type="scientific">Spermophilus dauricus</name>
    <name type="common">Daurian ground squirrel</name>
    <dbReference type="NCBI Taxonomy" id="99837"/>
    <lineage>
        <taxon>Eukaryota</taxon>
        <taxon>Metazoa</taxon>
        <taxon>Chordata</taxon>
        <taxon>Craniata</taxon>
        <taxon>Vertebrata</taxon>
        <taxon>Euteleostomi</taxon>
        <taxon>Mammalia</taxon>
        <taxon>Eutheria</taxon>
        <taxon>Euarchontoglires</taxon>
        <taxon>Glires</taxon>
        <taxon>Rodentia</taxon>
        <taxon>Sciuromorpha</taxon>
        <taxon>Sciuridae</taxon>
        <taxon>Xerinae</taxon>
        <taxon>Marmotini</taxon>
        <taxon>Spermophilus</taxon>
    </lineage>
</organism>
<reference evidence="1" key="2">
    <citation type="submission" date="2025-09" db="UniProtKB">
        <authorList>
            <consortium name="Ensembl"/>
        </authorList>
    </citation>
    <scope>IDENTIFICATION</scope>
</reference>
<dbReference type="Proteomes" id="UP000694422">
    <property type="component" value="Unplaced"/>
</dbReference>
<keyword evidence="2" id="KW-1185">Reference proteome</keyword>
<protein>
    <submittedName>
        <fullName evidence="1">Uncharacterized protein</fullName>
    </submittedName>
</protein>
<dbReference type="AlphaFoldDB" id="A0A8C9QCH7"/>
<dbReference type="Ensembl" id="ENSSDAT00000022303.1">
    <property type="protein sequence ID" value="ENSSDAP00000019507.1"/>
    <property type="gene ID" value="ENSSDAG00000017781.1"/>
</dbReference>
<reference evidence="1" key="1">
    <citation type="submission" date="2025-08" db="UniProtKB">
        <authorList>
            <consortium name="Ensembl"/>
        </authorList>
    </citation>
    <scope>IDENTIFICATION</scope>
</reference>